<reference evidence="1 2" key="1">
    <citation type="journal article" date="2011" name="Genome Res.">
        <title>Phylogeny-wide analysis of social amoeba genomes highlights ancient origins for complex intercellular communication.</title>
        <authorList>
            <person name="Heidel A.J."/>
            <person name="Lawal H.M."/>
            <person name="Felder M."/>
            <person name="Schilde C."/>
            <person name="Helps N.R."/>
            <person name="Tunggal B."/>
            <person name="Rivero F."/>
            <person name="John U."/>
            <person name="Schleicher M."/>
            <person name="Eichinger L."/>
            <person name="Platzer M."/>
            <person name="Noegel A.A."/>
            <person name="Schaap P."/>
            <person name="Gloeckner G."/>
        </authorList>
    </citation>
    <scope>NUCLEOTIDE SEQUENCE [LARGE SCALE GENOMIC DNA]</scope>
    <source>
        <strain evidence="2">ATCC 26659 / Pp 5 / PN500</strain>
    </source>
</reference>
<comment type="caution">
    <text evidence="1">The sequence shown here is derived from an EMBL/GenBank/DDBJ whole genome shotgun (WGS) entry which is preliminary data.</text>
</comment>
<gene>
    <name evidence="1" type="ORF">PPL_10312</name>
</gene>
<dbReference type="EMBL" id="ADBJ01000047">
    <property type="protein sequence ID" value="EFA76544.1"/>
    <property type="molecule type" value="Genomic_DNA"/>
</dbReference>
<dbReference type="RefSeq" id="XP_020428676.1">
    <property type="nucleotide sequence ID" value="XM_020581091.1"/>
</dbReference>
<accession>D3BPZ3</accession>
<sequence length="48" mass="5799">MKDNEFNGFQEEVKQLQSKAEEYFEKYLETPSTYKRDSLILKSIHNNQ</sequence>
<organism evidence="1 2">
    <name type="scientific">Heterostelium pallidum (strain ATCC 26659 / Pp 5 / PN500)</name>
    <name type="common">Cellular slime mold</name>
    <name type="synonym">Polysphondylium pallidum</name>
    <dbReference type="NCBI Taxonomy" id="670386"/>
    <lineage>
        <taxon>Eukaryota</taxon>
        <taxon>Amoebozoa</taxon>
        <taxon>Evosea</taxon>
        <taxon>Eumycetozoa</taxon>
        <taxon>Dictyostelia</taxon>
        <taxon>Acytosteliales</taxon>
        <taxon>Acytosteliaceae</taxon>
        <taxon>Heterostelium</taxon>
    </lineage>
</organism>
<protein>
    <submittedName>
        <fullName evidence="1">Uncharacterized protein</fullName>
    </submittedName>
</protein>
<dbReference type="Proteomes" id="UP000001396">
    <property type="component" value="Unassembled WGS sequence"/>
</dbReference>
<proteinExistence type="predicted"/>
<name>D3BPZ3_HETP5</name>
<dbReference type="InParanoid" id="D3BPZ3"/>
<evidence type="ECO:0000313" key="2">
    <source>
        <dbReference type="Proteomes" id="UP000001396"/>
    </source>
</evidence>
<evidence type="ECO:0000313" key="1">
    <source>
        <dbReference type="EMBL" id="EFA76544.1"/>
    </source>
</evidence>
<dbReference type="AlphaFoldDB" id="D3BPZ3"/>
<dbReference type="GeneID" id="31365783"/>
<keyword evidence="2" id="KW-1185">Reference proteome</keyword>